<gene>
    <name evidence="3" type="ORF">Moror_1160</name>
</gene>
<keyword evidence="1" id="KW-0812">Transmembrane</keyword>
<dbReference type="HOGENOM" id="CLU_035509_10_4_1"/>
<evidence type="ECO:0000259" key="2">
    <source>
        <dbReference type="Pfam" id="PF20151"/>
    </source>
</evidence>
<feature type="transmembrane region" description="Helical" evidence="1">
    <location>
        <begin position="43"/>
        <end position="67"/>
    </location>
</feature>
<accession>V2XEY2</accession>
<feature type="transmembrane region" description="Helical" evidence="1">
    <location>
        <begin position="113"/>
        <end position="132"/>
    </location>
</feature>
<proteinExistence type="predicted"/>
<sequence length="272" mass="31311">MNAQLVASCLGLTLTTCDIYLTRKEEKALIWSSPFHFTIVKTLFIFSRYFGLASQLYNVSLSAYWRYRYTAATVPRRFCTRDLAFKIFEHYFLLTILYIVLMLRVYALYNKSLAIILFLVLILALLQFNYICFPTESTNMKPGLVVLILAEALFQIIIHALVSKKTWTLPSTWSRTPTLTSVVTRDGFYVFLAIFVGIMAVIASSHERRLALLFLHPLFVFVIPCACCRVIMRLHRFRNEEASACSQGQDPVFSTLFSVWEVQTFPRNSSEA</sequence>
<feature type="transmembrane region" description="Helical" evidence="1">
    <location>
        <begin position="182"/>
        <end position="203"/>
    </location>
</feature>
<dbReference type="EMBL" id="AWSO01000383">
    <property type="protein sequence ID" value="ESK91065.1"/>
    <property type="molecule type" value="Genomic_DNA"/>
</dbReference>
<evidence type="ECO:0000256" key="1">
    <source>
        <dbReference type="SAM" id="Phobius"/>
    </source>
</evidence>
<reference evidence="3 4" key="1">
    <citation type="journal article" date="2014" name="BMC Genomics">
        <title>Genome and secretome analysis of the hemibiotrophic fungal pathogen, Moniliophthora roreri, which causes frosty pod rot disease of cacao: mechanisms of the biotrophic and necrotrophic phases.</title>
        <authorList>
            <person name="Meinhardt L.W."/>
            <person name="Costa G.G.L."/>
            <person name="Thomazella D.P.T."/>
            <person name="Teixeira P.J.P.L."/>
            <person name="Carazzolle M.F."/>
            <person name="Schuster S.C."/>
            <person name="Carlson J.E."/>
            <person name="Guiltinan M.J."/>
            <person name="Mieczkowski P."/>
            <person name="Farmer A."/>
            <person name="Ramaraj T."/>
            <person name="Crozier J."/>
            <person name="Davis R.E."/>
            <person name="Shao J."/>
            <person name="Melnick R.L."/>
            <person name="Pereira G.A.G."/>
            <person name="Bailey B.A."/>
        </authorList>
    </citation>
    <scope>NUCLEOTIDE SEQUENCE [LARGE SCALE GENOMIC DNA]</scope>
    <source>
        <strain evidence="3 4">MCA 2997</strain>
    </source>
</reference>
<dbReference type="Pfam" id="PF20151">
    <property type="entry name" value="DUF6533"/>
    <property type="match status" value="1"/>
</dbReference>
<dbReference type="AlphaFoldDB" id="V2XEY2"/>
<keyword evidence="4" id="KW-1185">Reference proteome</keyword>
<dbReference type="OrthoDB" id="3020506at2759"/>
<feature type="domain" description="DUF6533" evidence="2">
    <location>
        <begin position="12"/>
        <end position="53"/>
    </location>
</feature>
<keyword evidence="1" id="KW-1133">Transmembrane helix</keyword>
<feature type="transmembrane region" description="Helical" evidence="1">
    <location>
        <begin position="210"/>
        <end position="232"/>
    </location>
</feature>
<feature type="transmembrane region" description="Helical" evidence="1">
    <location>
        <begin position="144"/>
        <end position="162"/>
    </location>
</feature>
<dbReference type="InterPro" id="IPR045340">
    <property type="entry name" value="DUF6533"/>
</dbReference>
<evidence type="ECO:0000313" key="3">
    <source>
        <dbReference type="EMBL" id="ESK91065.1"/>
    </source>
</evidence>
<evidence type="ECO:0000313" key="4">
    <source>
        <dbReference type="Proteomes" id="UP000017559"/>
    </source>
</evidence>
<comment type="caution">
    <text evidence="3">The sequence shown here is derived from an EMBL/GenBank/DDBJ whole genome shotgun (WGS) entry which is preliminary data.</text>
</comment>
<organism evidence="3 4">
    <name type="scientific">Moniliophthora roreri (strain MCA 2997)</name>
    <name type="common">Cocoa frosty pod rot fungus</name>
    <name type="synonym">Crinipellis roreri</name>
    <dbReference type="NCBI Taxonomy" id="1381753"/>
    <lineage>
        <taxon>Eukaryota</taxon>
        <taxon>Fungi</taxon>
        <taxon>Dikarya</taxon>
        <taxon>Basidiomycota</taxon>
        <taxon>Agaricomycotina</taxon>
        <taxon>Agaricomycetes</taxon>
        <taxon>Agaricomycetidae</taxon>
        <taxon>Agaricales</taxon>
        <taxon>Marasmiineae</taxon>
        <taxon>Marasmiaceae</taxon>
        <taxon>Moniliophthora</taxon>
    </lineage>
</organism>
<protein>
    <recommendedName>
        <fullName evidence="2">DUF6533 domain-containing protein</fullName>
    </recommendedName>
</protein>
<feature type="transmembrane region" description="Helical" evidence="1">
    <location>
        <begin position="88"/>
        <end position="107"/>
    </location>
</feature>
<dbReference type="Proteomes" id="UP000017559">
    <property type="component" value="Unassembled WGS sequence"/>
</dbReference>
<name>V2XEY2_MONRO</name>
<keyword evidence="1" id="KW-0472">Membrane</keyword>
<dbReference type="KEGG" id="mrr:Moror_1160"/>